<dbReference type="PANTHER" id="PTHR22602:SF0">
    <property type="entry name" value="TRANSFERASE CAF17, MITOCHONDRIAL-RELATED"/>
    <property type="match status" value="1"/>
</dbReference>
<dbReference type="EMBL" id="JACHHY010000011">
    <property type="protein sequence ID" value="MBB5018779.1"/>
    <property type="molecule type" value="Genomic_DNA"/>
</dbReference>
<dbReference type="Gene3D" id="2.40.30.160">
    <property type="match status" value="1"/>
</dbReference>
<organism evidence="2 3">
    <name type="scientific">Chitinivorax tropicus</name>
    <dbReference type="NCBI Taxonomy" id="714531"/>
    <lineage>
        <taxon>Bacteria</taxon>
        <taxon>Pseudomonadati</taxon>
        <taxon>Pseudomonadota</taxon>
        <taxon>Betaproteobacteria</taxon>
        <taxon>Chitinivorax</taxon>
    </lineage>
</organism>
<proteinExistence type="predicted"/>
<dbReference type="Gene3D" id="3.30.70.1630">
    <property type="match status" value="1"/>
</dbReference>
<dbReference type="InterPro" id="IPR017703">
    <property type="entry name" value="YgfZ/GCV_T_CS"/>
</dbReference>
<dbReference type="PANTHER" id="PTHR22602">
    <property type="entry name" value="TRANSFERASE CAF17, MITOCHONDRIAL-RELATED"/>
    <property type="match status" value="1"/>
</dbReference>
<dbReference type="RefSeq" id="WP_184038586.1">
    <property type="nucleotide sequence ID" value="NZ_JACHHY010000011.1"/>
</dbReference>
<evidence type="ECO:0000313" key="3">
    <source>
        <dbReference type="Proteomes" id="UP000575898"/>
    </source>
</evidence>
<dbReference type="PIRSF" id="PIRSF006487">
    <property type="entry name" value="GcvT"/>
    <property type="match status" value="1"/>
</dbReference>
<dbReference type="SUPFAM" id="SSF101790">
    <property type="entry name" value="Aminomethyltransferase beta-barrel domain"/>
    <property type="match status" value="1"/>
</dbReference>
<reference evidence="2 3" key="1">
    <citation type="submission" date="2020-08" db="EMBL/GenBank/DDBJ databases">
        <title>Genomic Encyclopedia of Type Strains, Phase IV (KMG-IV): sequencing the most valuable type-strain genomes for metagenomic binning, comparative biology and taxonomic classification.</title>
        <authorList>
            <person name="Goeker M."/>
        </authorList>
    </citation>
    <scope>NUCLEOTIDE SEQUENCE [LARGE SCALE GENOMIC DNA]</scope>
    <source>
        <strain evidence="2 3">DSM 27165</strain>
    </source>
</reference>
<dbReference type="Proteomes" id="UP000575898">
    <property type="component" value="Unassembled WGS sequence"/>
</dbReference>
<dbReference type="InterPro" id="IPR029043">
    <property type="entry name" value="GcvT/YgfZ_C"/>
</dbReference>
<dbReference type="NCBIfam" id="TIGR03317">
    <property type="entry name" value="ygfZ_signature"/>
    <property type="match status" value="1"/>
</dbReference>
<protein>
    <recommendedName>
        <fullName evidence="1">GCVT N-terminal domain-containing protein</fullName>
    </recommendedName>
</protein>
<keyword evidence="3" id="KW-1185">Reference proteome</keyword>
<sequence>MNPDWQAFLTAQGARFDQHHVTTFGDSAREQAAAIHGTLLADLSAYGVIEFHGDETVTFLNNLLSSDVRKLDVNHAQWSSFSTPKGRMLANFLIWRDNENYLLQLPRELRESMQKKLSMYILRTKTRAEDLSGELVLLGLAGPQAEALLTTHLGEVPTETMRTIHHHGVTLIRLGPQRFQLAMQHELAPGLWQKLAGQATPVGHPGWALHEIRAGTPWITAATQEQFVAQMANMELIGAVSFNKGCYPGQEIVARTQYLGKLKRRLYRVRTEATMQAGQELYSPEMDGQAIGMIVNAAPVDAQQSEALAVIQMSSIAHGVHLGTLQGPQLTVLDLPYTVS</sequence>
<dbReference type="AlphaFoldDB" id="A0A840MNX1"/>
<accession>A0A840MNX1</accession>
<comment type="caution">
    <text evidence="2">The sequence shown here is derived from an EMBL/GenBank/DDBJ whole genome shotgun (WGS) entry which is preliminary data.</text>
</comment>
<evidence type="ECO:0000313" key="2">
    <source>
        <dbReference type="EMBL" id="MBB5018779.1"/>
    </source>
</evidence>
<gene>
    <name evidence="2" type="ORF">HNQ59_002072</name>
</gene>
<dbReference type="GO" id="GO:0016226">
    <property type="term" value="P:iron-sulfur cluster assembly"/>
    <property type="evidence" value="ECO:0007669"/>
    <property type="project" value="TreeGrafter"/>
</dbReference>
<dbReference type="Gene3D" id="3.30.70.1400">
    <property type="entry name" value="Aminomethyltransferase beta-barrel domains"/>
    <property type="match status" value="1"/>
</dbReference>
<dbReference type="InterPro" id="IPR006222">
    <property type="entry name" value="GCVT_N"/>
</dbReference>
<evidence type="ECO:0000259" key="1">
    <source>
        <dbReference type="Pfam" id="PF01571"/>
    </source>
</evidence>
<feature type="domain" description="GCVT N-terminal" evidence="1">
    <location>
        <begin position="23"/>
        <end position="196"/>
    </location>
</feature>
<dbReference type="Pfam" id="PF01571">
    <property type="entry name" value="GCV_T"/>
    <property type="match status" value="1"/>
</dbReference>
<name>A0A840MNX1_9PROT</name>
<dbReference type="SUPFAM" id="SSF103025">
    <property type="entry name" value="Folate-binding domain"/>
    <property type="match status" value="1"/>
</dbReference>
<dbReference type="InterPro" id="IPR045179">
    <property type="entry name" value="YgfZ/GcvT"/>
</dbReference>